<dbReference type="RefSeq" id="WP_070936008.1">
    <property type="nucleotide sequence ID" value="NZ_MIPT01000001.1"/>
</dbReference>
<sequence>MAKDEPGQETPSTEDARLTSLHERLKVAADAERVRTGTKQAKPGRGYSQGNRVLAELIAGPAVGALVGWVLDRWLGTAPWLLLVMLFLGIAVAFRNIFRISNERPE</sequence>
<accession>A0A1S1HHQ6</accession>
<keyword evidence="1" id="KW-0375">Hydrogen ion transport</keyword>
<feature type="transmembrane region" description="Helical" evidence="2">
    <location>
        <begin position="77"/>
        <end position="98"/>
    </location>
</feature>
<dbReference type="GO" id="GO:1902600">
    <property type="term" value="P:proton transmembrane transport"/>
    <property type="evidence" value="ECO:0007669"/>
    <property type="project" value="UniProtKB-KW"/>
</dbReference>
<keyword evidence="1 2" id="KW-0472">Membrane</keyword>
<dbReference type="InterPro" id="IPR016989">
    <property type="entry name" value="Atp1_alphaprobac"/>
</dbReference>
<gene>
    <name evidence="3" type="ORF">BHE75_03369</name>
</gene>
<evidence type="ECO:0000313" key="4">
    <source>
        <dbReference type="Proteomes" id="UP000179467"/>
    </source>
</evidence>
<evidence type="ECO:0000256" key="1">
    <source>
        <dbReference type="PIRNR" id="PIRNR032126"/>
    </source>
</evidence>
<organism evidence="3 4">
    <name type="scientific">Edaphosphingomonas haloaromaticamans</name>
    <dbReference type="NCBI Taxonomy" id="653954"/>
    <lineage>
        <taxon>Bacteria</taxon>
        <taxon>Pseudomonadati</taxon>
        <taxon>Pseudomonadota</taxon>
        <taxon>Alphaproteobacteria</taxon>
        <taxon>Sphingomonadales</taxon>
        <taxon>Rhizorhabdaceae</taxon>
        <taxon>Edaphosphingomonas</taxon>
    </lineage>
</organism>
<dbReference type="OrthoDB" id="15401at2"/>
<reference evidence="3 4" key="1">
    <citation type="submission" date="2016-09" db="EMBL/GenBank/DDBJ databases">
        <title>Metabolic pathway, cell adaptation mechanisms and a novel monoxygenase revealed through proteogenomic-transcription analysis of a Sphingomonas haloaromaticamans strain degrading the fungicide ortho-phenylphenol.</title>
        <authorList>
            <person name="Perruchon C."/>
            <person name="Papadopoulou E.S."/>
            <person name="Rousidou C."/>
            <person name="Vasileiadis S."/>
            <person name="Tanou G."/>
            <person name="Amoutzias G."/>
            <person name="Molassiotis A."/>
            <person name="Karpouzas D.G."/>
        </authorList>
    </citation>
    <scope>NUCLEOTIDE SEQUENCE [LARGE SCALE GENOMIC DNA]</scope>
    <source>
        <strain evidence="3 4">P3</strain>
    </source>
</reference>
<keyword evidence="2" id="KW-0812">Transmembrane</keyword>
<keyword evidence="1" id="KW-0406">Ion transport</keyword>
<evidence type="ECO:0000313" key="3">
    <source>
        <dbReference type="EMBL" id="OHT21362.1"/>
    </source>
</evidence>
<comment type="caution">
    <text evidence="3">The sequence shown here is derived from an EMBL/GenBank/DDBJ whole genome shotgun (WGS) entry which is preliminary data.</text>
</comment>
<keyword evidence="4" id="KW-1185">Reference proteome</keyword>
<dbReference type="EMBL" id="MIPT01000001">
    <property type="protein sequence ID" value="OHT21362.1"/>
    <property type="molecule type" value="Genomic_DNA"/>
</dbReference>
<comment type="function">
    <text evidence="1">A possible function for this protein is to guide the assembly of the membrane sector of the ATPase enzyme complex.</text>
</comment>
<dbReference type="GO" id="GO:0045259">
    <property type="term" value="C:proton-transporting ATP synthase complex"/>
    <property type="evidence" value="ECO:0007669"/>
    <property type="project" value="UniProtKB-UniRule"/>
</dbReference>
<feature type="transmembrane region" description="Helical" evidence="2">
    <location>
        <begin position="53"/>
        <end position="71"/>
    </location>
</feature>
<keyword evidence="1" id="KW-0813">Transport</keyword>
<dbReference type="PIRSF" id="PIRSF032126">
    <property type="entry name" value="F0F1_ATP_synthase_subunit_I"/>
    <property type="match status" value="1"/>
</dbReference>
<protein>
    <recommendedName>
        <fullName evidence="1">ATP synthase protein I</fullName>
    </recommendedName>
</protein>
<comment type="similarity">
    <text evidence="1">Belongs to the bacterial AtpI family.</text>
</comment>
<dbReference type="Pfam" id="PF09527">
    <property type="entry name" value="ATPase_gene1"/>
    <property type="match status" value="1"/>
</dbReference>
<dbReference type="InterPro" id="IPR032820">
    <property type="entry name" value="ATPase_put"/>
</dbReference>
<dbReference type="AlphaFoldDB" id="A0A1S1HHQ6"/>
<evidence type="ECO:0000256" key="2">
    <source>
        <dbReference type="SAM" id="Phobius"/>
    </source>
</evidence>
<keyword evidence="2" id="KW-1133">Transmembrane helix</keyword>
<dbReference type="Proteomes" id="UP000179467">
    <property type="component" value="Unassembled WGS sequence"/>
</dbReference>
<proteinExistence type="inferred from homology"/>
<name>A0A1S1HHQ6_9SPHN</name>